<comment type="caution">
    <text evidence="5">The sequence shown here is derived from an EMBL/GenBank/DDBJ whole genome shotgun (WGS) entry which is preliminary data.</text>
</comment>
<dbReference type="RefSeq" id="WP_367780978.1">
    <property type="nucleotide sequence ID" value="NZ_JBFMIA010000155.1"/>
</dbReference>
<dbReference type="EC" id="3.2.1.17" evidence="4"/>
<dbReference type="PANTHER" id="PTHR38107:SF3">
    <property type="entry name" value="LYSOZYME RRRD-RELATED"/>
    <property type="match status" value="1"/>
</dbReference>
<evidence type="ECO:0000256" key="1">
    <source>
        <dbReference type="ARBA" id="ARBA00022529"/>
    </source>
</evidence>
<keyword evidence="6" id="KW-1185">Reference proteome</keyword>
<gene>
    <name evidence="5" type="ORF">AB1471_17350</name>
</gene>
<reference evidence="5 6" key="1">
    <citation type="journal article" date="1979" name="Int. J. Syst. Evol. Microbiol.">
        <title>Bacillus globisporus subsp. marinus subsp. nov.</title>
        <authorList>
            <person name="Liu H."/>
        </authorList>
    </citation>
    <scope>NUCLEOTIDE SEQUENCE [LARGE SCALE GENOMIC DNA]</scope>
    <source>
        <strain evidence="5 6">DSM 1297</strain>
    </source>
</reference>
<keyword evidence="4" id="KW-0378">Hydrolase</keyword>
<dbReference type="PANTHER" id="PTHR38107">
    <property type="match status" value="1"/>
</dbReference>
<feature type="non-terminal residue" evidence="5">
    <location>
        <position position="90"/>
    </location>
</feature>
<sequence length="90" mass="10085">EDKSKVKQGDVITQERANELFQNIVNEFASGVKKLLAKDINENQFSALVCFAYNVGTGNLKQSTLLRKVNNNSFDVTISNEFMRWNKAGG</sequence>
<keyword evidence="4" id="KW-0326">Glycosidase</keyword>
<evidence type="ECO:0000256" key="3">
    <source>
        <dbReference type="ARBA" id="ARBA00023200"/>
    </source>
</evidence>
<dbReference type="CDD" id="cd00737">
    <property type="entry name" value="lyz_endolysin_autolysin"/>
    <property type="match status" value="1"/>
</dbReference>
<evidence type="ECO:0000256" key="2">
    <source>
        <dbReference type="ARBA" id="ARBA00022638"/>
    </source>
</evidence>
<evidence type="ECO:0000313" key="5">
    <source>
        <dbReference type="EMBL" id="MEW9503502.1"/>
    </source>
</evidence>
<keyword evidence="1 4" id="KW-0929">Antimicrobial</keyword>
<dbReference type="EMBL" id="JBFMIA010000155">
    <property type="protein sequence ID" value="MEW9503502.1"/>
    <property type="molecule type" value="Genomic_DNA"/>
</dbReference>
<accession>A0ABV3Q872</accession>
<dbReference type="Proteomes" id="UP001556040">
    <property type="component" value="Unassembled WGS sequence"/>
</dbReference>
<dbReference type="InterPro" id="IPR051018">
    <property type="entry name" value="Bacteriophage_GH24"/>
</dbReference>
<dbReference type="InterPro" id="IPR002196">
    <property type="entry name" value="Glyco_hydro_24"/>
</dbReference>
<dbReference type="InterPro" id="IPR023346">
    <property type="entry name" value="Lysozyme-like_dom_sf"/>
</dbReference>
<comment type="catalytic activity">
    <reaction evidence="4">
        <text>Hydrolysis of (1-&gt;4)-beta-linkages between N-acetylmuramic acid and N-acetyl-D-glucosamine residues in a peptidoglycan and between N-acetyl-D-glucosamine residues in chitodextrins.</text>
        <dbReference type="EC" id="3.2.1.17"/>
    </reaction>
</comment>
<organism evidence="5 6">
    <name type="scientific">Jeotgalibacillus marinus</name>
    <dbReference type="NCBI Taxonomy" id="86667"/>
    <lineage>
        <taxon>Bacteria</taxon>
        <taxon>Bacillati</taxon>
        <taxon>Bacillota</taxon>
        <taxon>Bacilli</taxon>
        <taxon>Bacillales</taxon>
        <taxon>Caryophanaceae</taxon>
        <taxon>Jeotgalibacillus</taxon>
    </lineage>
</organism>
<dbReference type="SUPFAM" id="SSF53955">
    <property type="entry name" value="Lysozyme-like"/>
    <property type="match status" value="1"/>
</dbReference>
<name>A0ABV3Q872_9BACL</name>
<evidence type="ECO:0000313" key="6">
    <source>
        <dbReference type="Proteomes" id="UP001556040"/>
    </source>
</evidence>
<dbReference type="InterPro" id="IPR023347">
    <property type="entry name" value="Lysozyme_dom_sf"/>
</dbReference>
<keyword evidence="2 4" id="KW-0081">Bacteriolytic enzyme</keyword>
<proteinExistence type="inferred from homology"/>
<protein>
    <recommendedName>
        <fullName evidence="4">Lysozyme</fullName>
        <ecNumber evidence="4">3.2.1.17</ecNumber>
    </recommendedName>
</protein>
<evidence type="ECO:0000256" key="4">
    <source>
        <dbReference type="RuleBase" id="RU003788"/>
    </source>
</evidence>
<dbReference type="InterPro" id="IPR033907">
    <property type="entry name" value="Endolysin_autolysin"/>
</dbReference>
<feature type="non-terminal residue" evidence="5">
    <location>
        <position position="1"/>
    </location>
</feature>
<dbReference type="Gene3D" id="1.10.530.40">
    <property type="match status" value="1"/>
</dbReference>
<comment type="similarity">
    <text evidence="4">Belongs to the glycosyl hydrolase 24 family.</text>
</comment>
<dbReference type="Pfam" id="PF00959">
    <property type="entry name" value="Phage_lysozyme"/>
    <property type="match status" value="1"/>
</dbReference>
<keyword evidence="3" id="KW-1035">Host cytoplasm</keyword>